<reference evidence="1" key="3">
    <citation type="submission" date="2018-08" db="EMBL/GenBank/DDBJ databases">
        <title>Klebsiella pneumoniae genome sequencing and assembly.</title>
        <authorList>
            <person name="Martins R.C.R."/>
            <person name="Perdigao-Neto L.V."/>
            <person name="Costa S.F."/>
            <person name="Levin A.S.S."/>
        </authorList>
    </citation>
    <scope>NUCLEOTIDE SEQUENCE</scope>
    <source>
        <strain evidence="1">BC_5001</strain>
    </source>
</reference>
<protein>
    <submittedName>
        <fullName evidence="3">Dihydrofolate reductase</fullName>
    </submittedName>
</protein>
<evidence type="ECO:0000313" key="1">
    <source>
        <dbReference type="EMBL" id="RBZ23856.1"/>
    </source>
</evidence>
<dbReference type="EMBL" id="QOHW01000006">
    <property type="protein sequence ID" value="RBZ23856.1"/>
    <property type="molecule type" value="Genomic_DNA"/>
</dbReference>
<proteinExistence type="predicted"/>
<dbReference type="Proteomes" id="UP000272440">
    <property type="component" value="Unassembled WGS sequence"/>
</dbReference>
<evidence type="ECO:0000313" key="4">
    <source>
        <dbReference type="EMBL" id="RRF09785.1"/>
    </source>
</evidence>
<evidence type="ECO:0000313" key="5">
    <source>
        <dbReference type="Proteomes" id="UP000272440"/>
    </source>
</evidence>
<dbReference type="Proteomes" id="UP000275975">
    <property type="component" value="Unassembled WGS sequence"/>
</dbReference>
<dbReference type="Proteomes" id="UP000253559">
    <property type="component" value="Unassembled WGS sequence"/>
</dbReference>
<dbReference type="EMBL" id="QRCF01000006">
    <property type="protein sequence ID" value="RDT94514.1"/>
    <property type="molecule type" value="Genomic_DNA"/>
</dbReference>
<evidence type="ECO:0000313" key="2">
    <source>
        <dbReference type="EMBL" id="RDT94514.1"/>
    </source>
</evidence>
<sequence>MAAHGVNVGLPANQKIFLFFTLRPVDEVVRFPYSGDNFLHSGMNE</sequence>
<reference evidence="5 6" key="5">
    <citation type="journal article" date="2019" name="Antimicrob. Agents Chemother.">
        <title>Applying Rapid Whole Genome Sequencing to Predict Phenotypic Antimicrobial Susceptibility Testing Results Among Carbapenem-Resistant Klebsiella pneumoniae Clinical Isolates.</title>
        <authorList>
            <person name="Tamma P.D."/>
            <person name="Fan Y."/>
            <person name="Bergman Y."/>
            <person name="Pertea G."/>
            <person name="Kazmi A."/>
            <person name="Lewis S."/>
            <person name="Carroll K.C."/>
            <person name="Schatz M.C."/>
            <person name="Timp W."/>
            <person name="Simner P.J."/>
        </authorList>
    </citation>
    <scope>NUCLEOTIDE SEQUENCE [LARGE SCALE GENOMIC DNA]</scope>
    <source>
        <strain evidence="4 6">KLPN_104</strain>
        <strain evidence="3 5">KLPN_33</strain>
    </source>
</reference>
<dbReference type="Proteomes" id="UP000254657">
    <property type="component" value="Unassembled WGS sequence"/>
</dbReference>
<reference evidence="4" key="4">
    <citation type="submission" date="2018-10" db="EMBL/GenBank/DDBJ databases">
        <authorList>
            <person name="Fan Y."/>
            <person name="Timp W."/>
            <person name="Bergman Y."/>
            <person name="Tamma P."/>
            <person name="Simner P."/>
        </authorList>
    </citation>
    <scope>NUCLEOTIDE SEQUENCE</scope>
    <source>
        <strain evidence="4">KLPN_104</strain>
    </source>
</reference>
<dbReference type="EMBL" id="RDAM01000001">
    <property type="protein sequence ID" value="RRF09785.1"/>
    <property type="molecule type" value="Genomic_DNA"/>
</dbReference>
<reference evidence="1" key="2">
    <citation type="submission" date="2018-07" db="EMBL/GenBank/DDBJ databases">
        <authorList>
            <person name="Martins R.C."/>
            <person name="Perdigao-Neto L.V."/>
            <person name="Costa S.F."/>
            <person name="Levin A.S.S."/>
        </authorList>
    </citation>
    <scope>NUCLEOTIDE SEQUENCE</scope>
    <source>
        <strain evidence="1">BC_5001</strain>
    </source>
</reference>
<dbReference type="AlphaFoldDB" id="A0A2I2DI01"/>
<reference evidence="2" key="1">
    <citation type="submission" date="2018-07" db="EMBL/GenBank/DDBJ databases">
        <title>Draft genome sequence of Klebsiella pneumoniae K293.</title>
        <authorList>
            <person name="He F."/>
        </authorList>
    </citation>
    <scope>NUCLEOTIDE SEQUENCE</scope>
    <source>
        <strain evidence="2">K293</strain>
    </source>
</reference>
<comment type="caution">
    <text evidence="3">The sequence shown here is derived from an EMBL/GenBank/DDBJ whole genome shotgun (WGS) entry which is preliminary data.</text>
</comment>
<dbReference type="EMBL" id="RCZY01000002">
    <property type="protein sequence ID" value="RRE44196.1"/>
    <property type="molecule type" value="Genomic_DNA"/>
</dbReference>
<gene>
    <name evidence="1" type="ORF">DM078_10895</name>
    <name evidence="2" type="ORF">DW286_08080</name>
    <name evidence="4" type="ORF">EAO17_17990</name>
    <name evidence="3" type="ORF">EAO28_10495</name>
</gene>
<evidence type="ECO:0000313" key="6">
    <source>
        <dbReference type="Proteomes" id="UP000275975"/>
    </source>
</evidence>
<accession>A0A2I2DI01</accession>
<name>A0A2I2DI01_KLEPN</name>
<evidence type="ECO:0000313" key="3">
    <source>
        <dbReference type="EMBL" id="RRE44196.1"/>
    </source>
</evidence>
<organism evidence="3 5">
    <name type="scientific">Klebsiella pneumoniae</name>
    <dbReference type="NCBI Taxonomy" id="573"/>
    <lineage>
        <taxon>Bacteria</taxon>
        <taxon>Pseudomonadati</taxon>
        <taxon>Pseudomonadota</taxon>
        <taxon>Gammaproteobacteria</taxon>
        <taxon>Enterobacterales</taxon>
        <taxon>Enterobacteriaceae</taxon>
        <taxon>Klebsiella/Raoultella group</taxon>
        <taxon>Klebsiella</taxon>
        <taxon>Klebsiella pneumoniae complex</taxon>
    </lineage>
</organism>